<comment type="caution">
    <text evidence="1">The sequence shown here is derived from an EMBL/GenBank/DDBJ whole genome shotgun (WGS) entry which is preliminary data.</text>
</comment>
<evidence type="ECO:0000313" key="2">
    <source>
        <dbReference type="Proteomes" id="UP000186804"/>
    </source>
</evidence>
<protein>
    <submittedName>
        <fullName evidence="1">Uncharacterized protein</fullName>
    </submittedName>
</protein>
<gene>
    <name evidence="1" type="ORF">cand_018260</name>
</gene>
<keyword evidence="2" id="KW-1185">Reference proteome</keyword>
<dbReference type="VEuPathDB" id="CryptoDB:cand_018260"/>
<dbReference type="EMBL" id="LRBS01000101">
    <property type="protein sequence ID" value="OII73543.1"/>
    <property type="molecule type" value="Genomic_DNA"/>
</dbReference>
<dbReference type="OrthoDB" id="365277at2759"/>
<sequence length="787" mass="90167">MEQLEVVIKNDTSVTFFRRNHILDRGDWVYHPPESIIPGKRIFYACANTTSQPVKRCVVQYSAIIEGIEYVIKYEYESEILGVGEVLLQIGTIGKDDIFIEGSSETPINLFKYLRADRADSYNSRNLFSLELYNDTQKSSRRIITRATLSETELGSNYIQQLKKDDRFHKINNKKDIKFYHRLNMGNDWYRRLRKCPRSLYIRIVNCTNYNLHLVLSPFKKGNSKNLVKSRTLPSTTFSSAIVPSIHLSDCTDDTISHGPNAPFSLSNLIFGGQWIEFPPEVIESNSFAEFGAGCDSFFSLDFRGIILYRIFGYAGKIKFSWEFPLGLNPHLFCDGFHNLKLFIVSCHYENLNDGKVIFHVIDPENLPLIRIVSAKVIFSENILINSNKSVNNLSDIMKDIPNGSSKCEDIDDNMTPKNEIEQKVLLNKASKSLEIDQLYSPTFPPITNLDKFKDITKYILEYTKDQKISLNNDLQAEYYIIDLESPRVLFSFLIASNVINIHSKYPGSVDSLLLLLEWNIGCELFKRVWGPDERVILQSSLIGGIDDSDIILNSTLRKSFQTNKVFQRCFPSNTNIQMNIVSLNIYNQDLLTAKNSFSPVTIALSCQQLLSEIMVPYLMHILKSSNQHTSEKSSIASTSSKLSSSTNAYQPLVESEHFWKYCNVKSSTLKLLATNESNSKSYIGIMDFEGMVNFMLYHWSDTFNAHFTQKLTKFKSTHITIDNIIETLQHVSLLWANKEFDKFENIQFVQEFLDIGIIFSEIIEGKDSMTLYLLSKLKMMLSGNVM</sequence>
<reference evidence="1 2" key="1">
    <citation type="submission" date="2016-10" db="EMBL/GenBank/DDBJ databases">
        <title>Reductive evolution of mitochondrial metabolism and differential evolution of invasion-related proteins in Cryptosporidium.</title>
        <authorList>
            <person name="Liu S."/>
            <person name="Roellig D.M."/>
            <person name="Guo Y."/>
            <person name="Li N."/>
            <person name="Frace M.A."/>
            <person name="Tang K."/>
            <person name="Zhang L."/>
            <person name="Feng Y."/>
            <person name="Xiao L."/>
        </authorList>
    </citation>
    <scope>NUCLEOTIDE SEQUENCE [LARGE SCALE GENOMIC DNA]</scope>
    <source>
        <strain evidence="1">30847</strain>
    </source>
</reference>
<name>A0A1J4MHQ2_9CRYT</name>
<evidence type="ECO:0000313" key="1">
    <source>
        <dbReference type="EMBL" id="OII73543.1"/>
    </source>
</evidence>
<dbReference type="RefSeq" id="XP_067067199.1">
    <property type="nucleotide sequence ID" value="XM_067212060.1"/>
</dbReference>
<dbReference type="Gene3D" id="2.60.270.50">
    <property type="match status" value="1"/>
</dbReference>
<accession>A0A1J4MHQ2</accession>
<organism evidence="1 2">
    <name type="scientific">Cryptosporidium andersoni</name>
    <dbReference type="NCBI Taxonomy" id="117008"/>
    <lineage>
        <taxon>Eukaryota</taxon>
        <taxon>Sar</taxon>
        <taxon>Alveolata</taxon>
        <taxon>Apicomplexa</taxon>
        <taxon>Conoidasida</taxon>
        <taxon>Coccidia</taxon>
        <taxon>Eucoccidiorida</taxon>
        <taxon>Eimeriorina</taxon>
        <taxon>Cryptosporidiidae</taxon>
        <taxon>Cryptosporidium</taxon>
    </lineage>
</organism>
<dbReference type="GeneID" id="92366011"/>
<dbReference type="Proteomes" id="UP000186804">
    <property type="component" value="Unassembled WGS sequence"/>
</dbReference>
<proteinExistence type="predicted"/>
<dbReference type="AlphaFoldDB" id="A0A1J4MHQ2"/>